<dbReference type="Proteomes" id="UP000029738">
    <property type="component" value="Unassembled WGS sequence"/>
</dbReference>
<organism evidence="2 3">
    <name type="scientific">Tolypothrix bouteillei VB521301</name>
    <dbReference type="NCBI Taxonomy" id="1479485"/>
    <lineage>
        <taxon>Bacteria</taxon>
        <taxon>Bacillati</taxon>
        <taxon>Cyanobacteriota</taxon>
        <taxon>Cyanophyceae</taxon>
        <taxon>Nostocales</taxon>
        <taxon>Tolypothrichaceae</taxon>
        <taxon>Tolypothrix</taxon>
    </lineage>
</organism>
<evidence type="ECO:0000256" key="1">
    <source>
        <dbReference type="SAM" id="Phobius"/>
    </source>
</evidence>
<feature type="transmembrane region" description="Helical" evidence="1">
    <location>
        <begin position="20"/>
        <end position="42"/>
    </location>
</feature>
<accession>A0A8S9TCV7</accession>
<evidence type="ECO:0000313" key="2">
    <source>
        <dbReference type="EMBL" id="KAF3889948.1"/>
    </source>
</evidence>
<name>A0A8S9TCV7_9CYAN</name>
<evidence type="ECO:0000313" key="3">
    <source>
        <dbReference type="Proteomes" id="UP000029738"/>
    </source>
</evidence>
<keyword evidence="1" id="KW-0812">Transmembrane</keyword>
<dbReference type="AlphaFoldDB" id="A0A8S9TCV7"/>
<proteinExistence type="predicted"/>
<keyword evidence="1" id="KW-1133">Transmembrane helix</keyword>
<reference evidence="2" key="1">
    <citation type="journal article" date="2015" name="Genome Announc.">
        <title>Draft Genome Sequence of Tolypothrix boutellei Strain VB521301.</title>
        <authorList>
            <person name="Chandrababunaidu M.M."/>
            <person name="Singh D."/>
            <person name="Sen D."/>
            <person name="Bhan S."/>
            <person name="Das S."/>
            <person name="Gupta A."/>
            <person name="Adhikary S.P."/>
            <person name="Tripathy S."/>
        </authorList>
    </citation>
    <scope>NUCLEOTIDE SEQUENCE</scope>
    <source>
        <strain evidence="2">VB521301</strain>
    </source>
</reference>
<dbReference type="EMBL" id="JHEG04000001">
    <property type="protein sequence ID" value="KAF3889948.1"/>
    <property type="molecule type" value="Genomic_DNA"/>
</dbReference>
<dbReference type="RefSeq" id="WP_050046544.1">
    <property type="nucleotide sequence ID" value="NZ_JHEG04000001.1"/>
</dbReference>
<protein>
    <submittedName>
        <fullName evidence="2">Uncharacterized protein</fullName>
    </submittedName>
</protein>
<gene>
    <name evidence="2" type="ORF">DA73_0400034130</name>
</gene>
<keyword evidence="1" id="KW-0472">Membrane</keyword>
<dbReference type="OrthoDB" id="514950at2"/>
<comment type="caution">
    <text evidence="2">The sequence shown here is derived from an EMBL/GenBank/DDBJ whole genome shotgun (WGS) entry which is preliminary data.</text>
</comment>
<sequence length="67" mass="7849">MTVLRLSTALAMRFWWHTKAYGTVLIIGLLTLISVIFLQVYWSCRSLLQLVAHQEIGDREWKTVSRK</sequence>
<keyword evidence="3" id="KW-1185">Reference proteome</keyword>
<reference evidence="2" key="2">
    <citation type="submission" date="2019-11" db="EMBL/GenBank/DDBJ databases">
        <title>Improved Assembly of Tolypothrix boutellei genome.</title>
        <authorList>
            <person name="Sarangi A.N."/>
            <person name="Mukherjee M."/>
            <person name="Ghosh S."/>
            <person name="Singh D."/>
            <person name="Das A."/>
            <person name="Kant S."/>
            <person name="Prusty A."/>
            <person name="Tripathy S."/>
        </authorList>
    </citation>
    <scope>NUCLEOTIDE SEQUENCE</scope>
    <source>
        <strain evidence="2">VB521301</strain>
    </source>
</reference>